<accession>A0ABT3STU5</accession>
<proteinExistence type="predicted"/>
<protein>
    <submittedName>
        <fullName evidence="2">DUF885 domain-containing protein</fullName>
    </submittedName>
</protein>
<evidence type="ECO:0000313" key="2">
    <source>
        <dbReference type="EMBL" id="MCX2973404.1"/>
    </source>
</evidence>
<dbReference type="InterPro" id="IPR010281">
    <property type="entry name" value="DUF885"/>
</dbReference>
<dbReference type="Proteomes" id="UP001143307">
    <property type="component" value="Unassembled WGS sequence"/>
</dbReference>
<reference evidence="2" key="1">
    <citation type="submission" date="2019-02" db="EMBL/GenBank/DDBJ databases">
        <authorList>
            <person name="Li S.-H."/>
        </authorList>
    </citation>
    <scope>NUCLEOTIDE SEQUENCE</scope>
    <source>
        <strain evidence="2">IMCC8485</strain>
    </source>
</reference>
<feature type="chain" id="PRO_5045409383" evidence="1">
    <location>
        <begin position="20"/>
        <end position="615"/>
    </location>
</feature>
<keyword evidence="1" id="KW-0732">Signal</keyword>
<organism evidence="2 3">
    <name type="scientific">Candidatus Seongchinamella marina</name>
    <dbReference type="NCBI Taxonomy" id="2518990"/>
    <lineage>
        <taxon>Bacteria</taxon>
        <taxon>Pseudomonadati</taxon>
        <taxon>Pseudomonadota</taxon>
        <taxon>Gammaproteobacteria</taxon>
        <taxon>Cellvibrionales</taxon>
        <taxon>Halieaceae</taxon>
        <taxon>Seongchinamella</taxon>
    </lineage>
</organism>
<dbReference type="PANTHER" id="PTHR33361">
    <property type="entry name" value="GLR0591 PROTEIN"/>
    <property type="match status" value="1"/>
</dbReference>
<dbReference type="EMBL" id="SHNP01000002">
    <property type="protein sequence ID" value="MCX2973404.1"/>
    <property type="molecule type" value="Genomic_DNA"/>
</dbReference>
<evidence type="ECO:0000313" key="3">
    <source>
        <dbReference type="Proteomes" id="UP001143307"/>
    </source>
</evidence>
<dbReference type="RefSeq" id="WP_279252314.1">
    <property type="nucleotide sequence ID" value="NZ_SHNP01000002.1"/>
</dbReference>
<sequence>MLKIIFGAVLTALLGTALAATAQTAVPAEPHLQAAQTESDRANALFDEIFDRKVARDPVYQTYLGLKTNYGKWSDLSEAGQAANLAHRQADLKLLQDIDTEQLKAETLVSYNLLEQKLLEEIEDYKWRHHNYPVNQMFGEHARIPAFLINQHTISNVSEAEAYISRLNGVNQRLQQVIDQLTIREKEGVIAPSFVLPHVLRDSSNLLVGAPFDGGEPSTLMIDFSSKVAKLDIPALEKARLNEEARLALLNSFQPGYQGLISYLESLQSKTTADAGVWKLPAGEDYYNIRLNRVTTTDFSAEKIHQIGLTEVARIRDEMRVIQAEVGFEGSLGDFMTFMRTDSQFYFANNDEGREQYLQQANVVLAEIDERLDELFLVRPQASLDVKRVEEFRERSAGKAFYQHPAADGSRPGRYYANLYDMSMMPKYQLEALAYHEGLPGHHMQIAIKQELTGLPKFRRFGGVTAYSEGWGLYSELLPKEIGMYQDPYSDFGRLTMELWRAVRLVVDTGMHSKKWTREESIEFYTSNTPNPRIDAVKMVERHAVMPGQATAYKIGMLKILENRSKAQLALGDDFDIREFHDAVLKNGAVPMNLLEAQVDQYIAEKKSSTLEDKA</sequence>
<comment type="caution">
    <text evidence="2">The sequence shown here is derived from an EMBL/GenBank/DDBJ whole genome shotgun (WGS) entry which is preliminary data.</text>
</comment>
<dbReference type="Pfam" id="PF05960">
    <property type="entry name" value="DUF885"/>
    <property type="match status" value="1"/>
</dbReference>
<dbReference type="PANTHER" id="PTHR33361:SF16">
    <property type="entry name" value="DUF885 DOMAIN-CONTAINING PROTEIN"/>
    <property type="match status" value="1"/>
</dbReference>
<evidence type="ECO:0000256" key="1">
    <source>
        <dbReference type="SAM" id="SignalP"/>
    </source>
</evidence>
<gene>
    <name evidence="2" type="ORF">EYC87_07365</name>
</gene>
<feature type="signal peptide" evidence="1">
    <location>
        <begin position="1"/>
        <end position="19"/>
    </location>
</feature>
<name>A0ABT3STU5_9GAMM</name>
<keyword evidence="3" id="KW-1185">Reference proteome</keyword>